<dbReference type="Pfam" id="PF13472">
    <property type="entry name" value="Lipase_GDSL_2"/>
    <property type="match status" value="1"/>
</dbReference>
<organism evidence="3 4">
    <name type="scientific">Croceicoccus pelagius</name>
    <dbReference type="NCBI Taxonomy" id="1703341"/>
    <lineage>
        <taxon>Bacteria</taxon>
        <taxon>Pseudomonadati</taxon>
        <taxon>Pseudomonadota</taxon>
        <taxon>Alphaproteobacteria</taxon>
        <taxon>Sphingomonadales</taxon>
        <taxon>Erythrobacteraceae</taxon>
        <taxon>Croceicoccus</taxon>
    </lineage>
</organism>
<dbReference type="PANTHER" id="PTHR30383:SF24">
    <property type="entry name" value="THIOESTERASE 1_PROTEASE 1_LYSOPHOSPHOLIPASE L1"/>
    <property type="match status" value="1"/>
</dbReference>
<evidence type="ECO:0000313" key="4">
    <source>
        <dbReference type="Proteomes" id="UP000598997"/>
    </source>
</evidence>
<feature type="chain" id="PRO_5038139588" evidence="1">
    <location>
        <begin position="20"/>
        <end position="221"/>
    </location>
</feature>
<dbReference type="AlphaFoldDB" id="A0A917DM02"/>
<dbReference type="InterPro" id="IPR013830">
    <property type="entry name" value="SGNH_hydro"/>
</dbReference>
<feature type="signal peptide" evidence="1">
    <location>
        <begin position="1"/>
        <end position="19"/>
    </location>
</feature>
<keyword evidence="4" id="KW-1185">Reference proteome</keyword>
<comment type="caution">
    <text evidence="3">The sequence shown here is derived from an EMBL/GenBank/DDBJ whole genome shotgun (WGS) entry which is preliminary data.</text>
</comment>
<reference evidence="3 4" key="1">
    <citation type="journal article" date="2014" name="Int. J. Syst. Evol. Microbiol.">
        <title>Complete genome sequence of Corynebacterium casei LMG S-19264T (=DSM 44701T), isolated from a smear-ripened cheese.</title>
        <authorList>
            <consortium name="US DOE Joint Genome Institute (JGI-PGF)"/>
            <person name="Walter F."/>
            <person name="Albersmeier A."/>
            <person name="Kalinowski J."/>
            <person name="Ruckert C."/>
        </authorList>
    </citation>
    <scope>NUCLEOTIDE SEQUENCE [LARGE SCALE GENOMIC DNA]</scope>
    <source>
        <strain evidence="3 4">CGMCC 1.15358</strain>
    </source>
</reference>
<dbReference type="RefSeq" id="WP_066764266.1">
    <property type="nucleotide sequence ID" value="NZ_BMIO01000007.1"/>
</dbReference>
<dbReference type="CDD" id="cd01822">
    <property type="entry name" value="Lysophospholipase_L1_like"/>
    <property type="match status" value="1"/>
</dbReference>
<dbReference type="InterPro" id="IPR036514">
    <property type="entry name" value="SGNH_hydro_sf"/>
</dbReference>
<evidence type="ECO:0000313" key="3">
    <source>
        <dbReference type="EMBL" id="GGD50066.1"/>
    </source>
</evidence>
<dbReference type="InterPro" id="IPR051532">
    <property type="entry name" value="Ester_Hydrolysis_Enzymes"/>
</dbReference>
<accession>A0A917DM02</accession>
<keyword evidence="1" id="KW-0732">Signal</keyword>
<name>A0A917DM02_9SPHN</name>
<dbReference type="Proteomes" id="UP000598997">
    <property type="component" value="Unassembled WGS sequence"/>
</dbReference>
<gene>
    <name evidence="3" type="ORF">GCM10010989_25470</name>
</gene>
<dbReference type="OrthoDB" id="9786188at2"/>
<sequence length="221" mass="23674">MRKLIAAFAALALSACGQAEGNKADGGTAEADTPVGQPTMVLAFGDSLFAGYNLPRSAAYPEQLEQALRQRGMNVRVQNAGVSGDTTSAGRQRLSFVLDSMTVKPDLALVELGANDMLRGLPPKQARENLDAIMAELDRRDIDIVVMGMKAAPNLGGEYAGEFNAIFPDLADKYDAEIVPFFIEPLIFNRSLVQSDQIHPTADGVKAMVEESVDTIEDALD</sequence>
<protein>
    <submittedName>
        <fullName evidence="3">Arylesterase</fullName>
    </submittedName>
</protein>
<dbReference type="PANTHER" id="PTHR30383">
    <property type="entry name" value="THIOESTERASE 1/PROTEASE 1/LYSOPHOSPHOLIPASE L1"/>
    <property type="match status" value="1"/>
</dbReference>
<dbReference type="SUPFAM" id="SSF52266">
    <property type="entry name" value="SGNH hydrolase"/>
    <property type="match status" value="1"/>
</dbReference>
<dbReference type="InterPro" id="IPR008265">
    <property type="entry name" value="Lipase_GDSL_AS"/>
</dbReference>
<dbReference type="PROSITE" id="PS01098">
    <property type="entry name" value="LIPASE_GDSL_SER"/>
    <property type="match status" value="1"/>
</dbReference>
<feature type="domain" description="SGNH hydrolase-type esterase" evidence="2">
    <location>
        <begin position="43"/>
        <end position="206"/>
    </location>
</feature>
<dbReference type="PROSITE" id="PS51257">
    <property type="entry name" value="PROKAR_LIPOPROTEIN"/>
    <property type="match status" value="1"/>
</dbReference>
<proteinExistence type="predicted"/>
<dbReference type="GO" id="GO:0004622">
    <property type="term" value="F:phosphatidylcholine lysophospholipase activity"/>
    <property type="evidence" value="ECO:0007669"/>
    <property type="project" value="TreeGrafter"/>
</dbReference>
<dbReference type="Gene3D" id="3.40.50.1110">
    <property type="entry name" value="SGNH hydrolase"/>
    <property type="match status" value="1"/>
</dbReference>
<evidence type="ECO:0000256" key="1">
    <source>
        <dbReference type="SAM" id="SignalP"/>
    </source>
</evidence>
<dbReference type="GO" id="GO:0006629">
    <property type="term" value="P:lipid metabolic process"/>
    <property type="evidence" value="ECO:0007669"/>
    <property type="project" value="InterPro"/>
</dbReference>
<evidence type="ECO:0000259" key="2">
    <source>
        <dbReference type="Pfam" id="PF13472"/>
    </source>
</evidence>
<dbReference type="EMBL" id="BMIO01000007">
    <property type="protein sequence ID" value="GGD50066.1"/>
    <property type="molecule type" value="Genomic_DNA"/>
</dbReference>